<dbReference type="WBParaSite" id="ASIM_0000222001-mRNA-1">
    <property type="protein sequence ID" value="ASIM_0000222001-mRNA-1"/>
    <property type="gene ID" value="ASIM_0000222001"/>
</dbReference>
<feature type="compositionally biased region" description="Low complexity" evidence="1">
    <location>
        <begin position="296"/>
        <end position="306"/>
    </location>
</feature>
<feature type="compositionally biased region" description="Basic and acidic residues" evidence="1">
    <location>
        <begin position="48"/>
        <end position="66"/>
    </location>
</feature>
<evidence type="ECO:0000313" key="3">
    <source>
        <dbReference type="Proteomes" id="UP000267096"/>
    </source>
</evidence>
<name>A0A0M3J3V7_ANISI</name>
<dbReference type="AlphaFoldDB" id="A0A0M3J3V7"/>
<feature type="compositionally biased region" description="Polar residues" evidence="1">
    <location>
        <begin position="270"/>
        <end position="284"/>
    </location>
</feature>
<feature type="compositionally biased region" description="Low complexity" evidence="1">
    <location>
        <begin position="215"/>
        <end position="225"/>
    </location>
</feature>
<organism evidence="4">
    <name type="scientific">Anisakis simplex</name>
    <name type="common">Herring worm</name>
    <dbReference type="NCBI Taxonomy" id="6269"/>
    <lineage>
        <taxon>Eukaryota</taxon>
        <taxon>Metazoa</taxon>
        <taxon>Ecdysozoa</taxon>
        <taxon>Nematoda</taxon>
        <taxon>Chromadorea</taxon>
        <taxon>Rhabditida</taxon>
        <taxon>Spirurina</taxon>
        <taxon>Ascaridomorpha</taxon>
        <taxon>Ascaridoidea</taxon>
        <taxon>Anisakidae</taxon>
        <taxon>Anisakis</taxon>
        <taxon>Anisakis simplex complex</taxon>
    </lineage>
</organism>
<feature type="region of interest" description="Disordered" evidence="1">
    <location>
        <begin position="1"/>
        <end position="67"/>
    </location>
</feature>
<dbReference type="Proteomes" id="UP000267096">
    <property type="component" value="Unassembled WGS sequence"/>
</dbReference>
<protein>
    <submittedName>
        <fullName evidence="4">SH2 domain-containing protein</fullName>
    </submittedName>
</protein>
<dbReference type="EMBL" id="UYRR01002610">
    <property type="protein sequence ID" value="VDK19619.1"/>
    <property type="molecule type" value="Genomic_DNA"/>
</dbReference>
<feature type="compositionally biased region" description="Low complexity" evidence="1">
    <location>
        <begin position="26"/>
        <end position="47"/>
    </location>
</feature>
<feature type="region of interest" description="Disordered" evidence="1">
    <location>
        <begin position="269"/>
        <end position="307"/>
    </location>
</feature>
<feature type="compositionally biased region" description="Low complexity" evidence="1">
    <location>
        <begin position="412"/>
        <end position="430"/>
    </location>
</feature>
<keyword evidence="3" id="KW-1185">Reference proteome</keyword>
<reference evidence="2 3" key="2">
    <citation type="submission" date="2018-11" db="EMBL/GenBank/DDBJ databases">
        <authorList>
            <consortium name="Pathogen Informatics"/>
        </authorList>
    </citation>
    <scope>NUCLEOTIDE SEQUENCE [LARGE SCALE GENOMIC DNA]</scope>
</reference>
<feature type="compositionally biased region" description="Gly residues" evidence="1">
    <location>
        <begin position="198"/>
        <end position="214"/>
    </location>
</feature>
<feature type="region of interest" description="Disordered" evidence="1">
    <location>
        <begin position="198"/>
        <end position="237"/>
    </location>
</feature>
<feature type="region of interest" description="Disordered" evidence="1">
    <location>
        <begin position="412"/>
        <end position="446"/>
    </location>
</feature>
<feature type="compositionally biased region" description="Polar residues" evidence="1">
    <location>
        <begin position="435"/>
        <end position="446"/>
    </location>
</feature>
<sequence length="461" mass="48607">MITPSVSSSASEIVTAARAPEYQLEAPQSSSRRPRLLSLPQLASQQSQDERPRHEEQSKFCSDSHRRQQLVNAEERDAIKHQVFVENDNGVKSKSKAQLKYTQRRQQFVCRIDDSNQKNHSPASCIPLCTTSKSPHQILTTLNSKNPTAAVNNQAIIIRSQSSAPVISTQRAAVRVLTSTAGGGGGCFDGAAYSGGGGGGPGPGPGSATGGPSLGLGSFSSLSQTSPPPPRRTPTGKTLIVPLATNKGRAPLAPLLGTAAAAAADGRLTSQSSLDNATSKSFTTIPEDDDELKYHSSSSSTDAAASNDGVLHTQTTLANRSTNRLYDSADLISIDRTSISCAESRPLHYNCLSGVSLPPSAPEFEIPVPSYAPPPPPAQTALSDPALYRPSLFIRSPKSISRREFLTMTAAAAATADSSNNSSSQMSGQTRTRKSPSGDSLNSFSRSVIRKQLKLLNQPTA</sequence>
<gene>
    <name evidence="2" type="ORF">ASIM_LOCUS2090</name>
</gene>
<proteinExistence type="predicted"/>
<evidence type="ECO:0000313" key="4">
    <source>
        <dbReference type="WBParaSite" id="ASIM_0000222001-mRNA-1"/>
    </source>
</evidence>
<evidence type="ECO:0000256" key="1">
    <source>
        <dbReference type="SAM" id="MobiDB-lite"/>
    </source>
</evidence>
<accession>A0A0M3J3V7</accession>
<dbReference type="OrthoDB" id="5825563at2759"/>
<evidence type="ECO:0000313" key="2">
    <source>
        <dbReference type="EMBL" id="VDK19619.1"/>
    </source>
</evidence>
<feature type="compositionally biased region" description="Polar residues" evidence="1">
    <location>
        <begin position="1"/>
        <end position="12"/>
    </location>
</feature>
<reference evidence="4" key="1">
    <citation type="submission" date="2017-02" db="UniProtKB">
        <authorList>
            <consortium name="WormBaseParasite"/>
        </authorList>
    </citation>
    <scope>IDENTIFICATION</scope>
</reference>